<dbReference type="KEGG" id="lho:LOOC260_121940"/>
<protein>
    <submittedName>
        <fullName evidence="2">OsmC/Ohr family protein</fullName>
    </submittedName>
</protein>
<dbReference type="InterPro" id="IPR003718">
    <property type="entry name" value="OsmC/Ohr_fam"/>
</dbReference>
<dbReference type="NCBIfam" id="TIGR03561">
    <property type="entry name" value="organ_hyd_perox"/>
    <property type="match status" value="1"/>
</dbReference>
<organism evidence="2 3">
    <name type="scientific">Paucilactobacillus hokkaidonensis JCM 18461</name>
    <dbReference type="NCBI Taxonomy" id="1291742"/>
    <lineage>
        <taxon>Bacteria</taxon>
        <taxon>Bacillati</taxon>
        <taxon>Bacillota</taxon>
        <taxon>Bacilli</taxon>
        <taxon>Lactobacillales</taxon>
        <taxon>Lactobacillaceae</taxon>
        <taxon>Paucilactobacillus</taxon>
    </lineage>
</organism>
<dbReference type="InterPro" id="IPR019953">
    <property type="entry name" value="OHR"/>
</dbReference>
<evidence type="ECO:0000313" key="2">
    <source>
        <dbReference type="EMBL" id="BAP86699.1"/>
    </source>
</evidence>
<dbReference type="STRING" id="1291742.LOOC260_121940"/>
<proteinExistence type="inferred from homology"/>
<reference evidence="2 3" key="1">
    <citation type="submission" date="2014-11" db="EMBL/GenBank/DDBJ databases">
        <title>Complete genome sequence and analysis of Lactobacillus hokkaidonensis LOOC260T.</title>
        <authorList>
            <person name="Tanizawa Y."/>
            <person name="Tohno M."/>
            <person name="Kaminuma E."/>
            <person name="Nakamura Y."/>
            <person name="Arita M."/>
        </authorList>
    </citation>
    <scope>NUCLEOTIDE SEQUENCE [LARGE SCALE GENOMIC DNA]</scope>
    <source>
        <strain evidence="2 3">LOOC260</strain>
    </source>
</reference>
<dbReference type="EMBL" id="AP014680">
    <property type="protein sequence ID" value="BAP86699.1"/>
    <property type="molecule type" value="Genomic_DNA"/>
</dbReference>
<evidence type="ECO:0000256" key="1">
    <source>
        <dbReference type="ARBA" id="ARBA00007378"/>
    </source>
</evidence>
<dbReference type="GO" id="GO:0006979">
    <property type="term" value="P:response to oxidative stress"/>
    <property type="evidence" value="ECO:0007669"/>
    <property type="project" value="InterPro"/>
</dbReference>
<dbReference type="Gene3D" id="3.30.300.20">
    <property type="match status" value="1"/>
</dbReference>
<accession>A0A0A1H0A8</accession>
<dbReference type="RefSeq" id="WP_041094954.1">
    <property type="nucleotide sequence ID" value="NZ_AP014680.1"/>
</dbReference>
<evidence type="ECO:0000313" key="3">
    <source>
        <dbReference type="Proteomes" id="UP000031620"/>
    </source>
</evidence>
<dbReference type="SUPFAM" id="SSF82784">
    <property type="entry name" value="OsmC-like"/>
    <property type="match status" value="1"/>
</dbReference>
<dbReference type="InterPro" id="IPR036102">
    <property type="entry name" value="OsmC/Ohrsf"/>
</dbReference>
<dbReference type="Pfam" id="PF02566">
    <property type="entry name" value="OsmC"/>
    <property type="match status" value="1"/>
</dbReference>
<name>A0A0A1H0A8_9LACO</name>
<dbReference type="Proteomes" id="UP000031620">
    <property type="component" value="Chromosome"/>
</dbReference>
<gene>
    <name evidence="2" type="ORF">LOOC260_121940</name>
</gene>
<dbReference type="AlphaFoldDB" id="A0A0A1H0A8"/>
<dbReference type="PANTHER" id="PTHR33797">
    <property type="entry name" value="ORGANIC HYDROPEROXIDE RESISTANCE PROTEIN-LIKE"/>
    <property type="match status" value="1"/>
</dbReference>
<dbReference type="InterPro" id="IPR015946">
    <property type="entry name" value="KH_dom-like_a/b"/>
</dbReference>
<sequence length="137" mass="14837">MAQKLYSNKMINRGGREGEVHSPDGKLDLQITSPGKGGTNPEELFAAGYASCFNSALEVVLKEAQIDGDHFISAEVTLYSQGPADFHIGVELTGHIEGVSEEEQQHLLESADKVCPYSKAIRGNVEVELTVDDGLKY</sequence>
<dbReference type="PANTHER" id="PTHR33797:SF2">
    <property type="entry name" value="ORGANIC HYDROPEROXIDE RESISTANCE PROTEIN-LIKE"/>
    <property type="match status" value="1"/>
</dbReference>
<dbReference type="HOGENOM" id="CLU_106355_2_1_9"/>
<comment type="similarity">
    <text evidence="1">Belongs to the OsmC/Ohr family.</text>
</comment>
<dbReference type="Gene3D" id="2.20.25.10">
    <property type="match status" value="1"/>
</dbReference>